<protein>
    <submittedName>
        <fullName evidence="2">Uncharacterized protein</fullName>
    </submittedName>
</protein>
<dbReference type="AlphaFoldDB" id="A0A372LN61"/>
<gene>
    <name evidence="2" type="ORF">D0469_12805</name>
</gene>
<dbReference type="RefSeq" id="WP_117327133.1">
    <property type="nucleotide sequence ID" value="NZ_QVTE01000035.1"/>
</dbReference>
<proteinExistence type="predicted"/>
<keyword evidence="1" id="KW-0472">Membrane</keyword>
<accession>A0A372LN61</accession>
<organism evidence="2 3">
    <name type="scientific">Peribacillus saganii</name>
    <dbReference type="NCBI Taxonomy" id="2303992"/>
    <lineage>
        <taxon>Bacteria</taxon>
        <taxon>Bacillati</taxon>
        <taxon>Bacillota</taxon>
        <taxon>Bacilli</taxon>
        <taxon>Bacillales</taxon>
        <taxon>Bacillaceae</taxon>
        <taxon>Peribacillus</taxon>
    </lineage>
</organism>
<comment type="caution">
    <text evidence="2">The sequence shown here is derived from an EMBL/GenBank/DDBJ whole genome shotgun (WGS) entry which is preliminary data.</text>
</comment>
<dbReference type="EMBL" id="QVTE01000035">
    <property type="protein sequence ID" value="RFU68141.1"/>
    <property type="molecule type" value="Genomic_DNA"/>
</dbReference>
<keyword evidence="1" id="KW-1133">Transmembrane helix</keyword>
<evidence type="ECO:0000256" key="1">
    <source>
        <dbReference type="SAM" id="Phobius"/>
    </source>
</evidence>
<name>A0A372LN61_9BACI</name>
<sequence>MGSKVNMLNATKYVGGAVFLLGIAIFLYGFFVSDYSAVTGIGIGTIMGSVFIFLMGMFFIATEEMLEKRYKGIKLSPINNRKLTE</sequence>
<dbReference type="OrthoDB" id="2438366at2"/>
<dbReference type="Proteomes" id="UP000264541">
    <property type="component" value="Unassembled WGS sequence"/>
</dbReference>
<feature type="transmembrane region" description="Helical" evidence="1">
    <location>
        <begin position="37"/>
        <end position="61"/>
    </location>
</feature>
<reference evidence="2 3" key="1">
    <citation type="submission" date="2018-08" db="EMBL/GenBank/DDBJ databases">
        <title>Bacillus chawlae sp. nov., Bacillus glennii sp. nov., and Bacillus saganii sp. nov. Isolated from the Vehicle Assembly Building at Kennedy Space Center where the Viking Spacecraft were Assembled.</title>
        <authorList>
            <person name="Seuylemezian A."/>
            <person name="Vaishampayan P."/>
        </authorList>
    </citation>
    <scope>NUCLEOTIDE SEQUENCE [LARGE SCALE GENOMIC DNA]</scope>
    <source>
        <strain evidence="2 3">V47-23a</strain>
    </source>
</reference>
<evidence type="ECO:0000313" key="3">
    <source>
        <dbReference type="Proteomes" id="UP000264541"/>
    </source>
</evidence>
<feature type="transmembrane region" description="Helical" evidence="1">
    <location>
        <begin position="12"/>
        <end position="31"/>
    </location>
</feature>
<evidence type="ECO:0000313" key="2">
    <source>
        <dbReference type="EMBL" id="RFU68141.1"/>
    </source>
</evidence>
<keyword evidence="1" id="KW-0812">Transmembrane</keyword>
<keyword evidence="3" id="KW-1185">Reference proteome</keyword>